<sequence length="341" mass="38356">MDELCGAHCYTIVKPLLQYAASVRSKEIQFNELTAKIQSREAIIKTLESQLEASNSHAKYCLTNADLFVNKQTLVNNIQDLIALGKKSKDQCSEDFRKKDSEILTLKSQDIKNEIKIKELEKRLSEREVEVKGPLSSSCIGKITGIFQIHVPGSDPFEVACDSSLVDSGWTVIQRRQDGSENFNRSMNDYRSGFGKLDGEFFIGLDKLHLLTKSQRHELYIYMETDNKEVGNARYNQFLIGGEQQDFKILLLGAFSGNAGNGLADSLNMGFSTPDVDNDNWWTANCAGLANSGWWFNNCGLSNLNGVYKAEDRPAYADGVAWSVWKYESLKFVQIMIKPKQ</sequence>
<dbReference type="Gene3D" id="3.90.215.10">
    <property type="entry name" value="Gamma Fibrinogen, chain A, domain 1"/>
    <property type="match status" value="1"/>
</dbReference>
<dbReference type="GO" id="GO:0005615">
    <property type="term" value="C:extracellular space"/>
    <property type="evidence" value="ECO:0007669"/>
    <property type="project" value="TreeGrafter"/>
</dbReference>
<dbReference type="PROSITE" id="PS51406">
    <property type="entry name" value="FIBRINOGEN_C_2"/>
    <property type="match status" value="1"/>
</dbReference>
<evidence type="ECO:0000259" key="2">
    <source>
        <dbReference type="PROSITE" id="PS51406"/>
    </source>
</evidence>
<dbReference type="Pfam" id="PF00147">
    <property type="entry name" value="Fibrinogen_C"/>
    <property type="match status" value="1"/>
</dbReference>
<keyword evidence="3" id="KW-1185">Reference proteome</keyword>
<evidence type="ECO:0000313" key="4">
    <source>
        <dbReference type="RefSeq" id="XP_030079085.1"/>
    </source>
</evidence>
<feature type="domain" description="Fibrinogen C-terminal" evidence="2">
    <location>
        <begin position="130"/>
        <end position="341"/>
    </location>
</feature>
<dbReference type="OrthoDB" id="6145874at2759"/>
<dbReference type="RefSeq" id="XP_030079085.1">
    <property type="nucleotide sequence ID" value="XM_030223225.1"/>
</dbReference>
<dbReference type="CDD" id="cd00087">
    <property type="entry name" value="FReD"/>
    <property type="match status" value="1"/>
</dbReference>
<reference evidence="4" key="1">
    <citation type="submission" date="2025-08" db="UniProtKB">
        <authorList>
            <consortium name="RefSeq"/>
        </authorList>
    </citation>
    <scope>IDENTIFICATION</scope>
    <source>
        <strain evidence="4">15085-1641.00</strain>
        <tissue evidence="4">Whole body</tissue>
    </source>
</reference>
<dbReference type="SUPFAM" id="SSF56496">
    <property type="entry name" value="Fibrinogen C-terminal domain-like"/>
    <property type="match status" value="1"/>
</dbReference>
<dbReference type="OMA" id="TANCAGL"/>
<name>A0A6J2SSH6_DROHY</name>
<protein>
    <submittedName>
        <fullName evidence="4">Ficolin-1-like</fullName>
    </submittedName>
</protein>
<gene>
    <name evidence="4" type="primary">LOC111603993</name>
</gene>
<dbReference type="InterPro" id="IPR020837">
    <property type="entry name" value="Fibrinogen_CS"/>
</dbReference>
<dbReference type="SMART" id="SM00186">
    <property type="entry name" value="FBG"/>
    <property type="match status" value="1"/>
</dbReference>
<dbReference type="PROSITE" id="PS00514">
    <property type="entry name" value="FIBRINOGEN_C_1"/>
    <property type="match status" value="1"/>
</dbReference>
<dbReference type="InterPro" id="IPR014716">
    <property type="entry name" value="Fibrinogen_a/b/g_C_1"/>
</dbReference>
<keyword evidence="1" id="KW-1015">Disulfide bond</keyword>
<dbReference type="PANTHER" id="PTHR19143">
    <property type="entry name" value="FIBRINOGEN/TENASCIN/ANGIOPOEITIN"/>
    <property type="match status" value="1"/>
</dbReference>
<dbReference type="Proteomes" id="UP000504633">
    <property type="component" value="Unplaced"/>
</dbReference>
<dbReference type="InterPro" id="IPR002181">
    <property type="entry name" value="Fibrinogen_a/b/g_C_dom"/>
</dbReference>
<dbReference type="InterPro" id="IPR050373">
    <property type="entry name" value="Fibrinogen_C-term_domain"/>
</dbReference>
<dbReference type="KEGG" id="dhe:111603993"/>
<evidence type="ECO:0000256" key="1">
    <source>
        <dbReference type="ARBA" id="ARBA00023157"/>
    </source>
</evidence>
<organism evidence="3 4">
    <name type="scientific">Drosophila hydei</name>
    <name type="common">Fruit fly</name>
    <dbReference type="NCBI Taxonomy" id="7224"/>
    <lineage>
        <taxon>Eukaryota</taxon>
        <taxon>Metazoa</taxon>
        <taxon>Ecdysozoa</taxon>
        <taxon>Arthropoda</taxon>
        <taxon>Hexapoda</taxon>
        <taxon>Insecta</taxon>
        <taxon>Pterygota</taxon>
        <taxon>Neoptera</taxon>
        <taxon>Endopterygota</taxon>
        <taxon>Diptera</taxon>
        <taxon>Brachycera</taxon>
        <taxon>Muscomorpha</taxon>
        <taxon>Ephydroidea</taxon>
        <taxon>Drosophilidae</taxon>
        <taxon>Drosophila</taxon>
    </lineage>
</organism>
<evidence type="ECO:0000313" key="3">
    <source>
        <dbReference type="Proteomes" id="UP000504633"/>
    </source>
</evidence>
<dbReference type="GeneID" id="111603993"/>
<proteinExistence type="predicted"/>
<dbReference type="AlphaFoldDB" id="A0A6J2SSH6"/>
<dbReference type="InterPro" id="IPR036056">
    <property type="entry name" value="Fibrinogen-like_C"/>
</dbReference>
<accession>A0A6J2SSH6</accession>